<organism evidence="1 2">
    <name type="scientific">Aspergillus nomiae NRRL (strain ATCC 15546 / NRRL 13137 / CBS 260.88 / M93)</name>
    <dbReference type="NCBI Taxonomy" id="1509407"/>
    <lineage>
        <taxon>Eukaryota</taxon>
        <taxon>Fungi</taxon>
        <taxon>Dikarya</taxon>
        <taxon>Ascomycota</taxon>
        <taxon>Pezizomycotina</taxon>
        <taxon>Eurotiomycetes</taxon>
        <taxon>Eurotiomycetidae</taxon>
        <taxon>Eurotiales</taxon>
        <taxon>Aspergillaceae</taxon>
        <taxon>Aspergillus</taxon>
        <taxon>Aspergillus subgen. Circumdati</taxon>
    </lineage>
</organism>
<dbReference type="InterPro" id="IPR011032">
    <property type="entry name" value="GroES-like_sf"/>
</dbReference>
<dbReference type="RefSeq" id="XP_015407451.1">
    <property type="nucleotide sequence ID" value="XM_015550490.1"/>
</dbReference>
<dbReference type="STRING" id="1509407.A0A0L1J542"/>
<evidence type="ECO:0008006" key="3">
    <source>
        <dbReference type="Google" id="ProtNLM"/>
    </source>
</evidence>
<dbReference type="GeneID" id="26807037"/>
<evidence type="ECO:0000313" key="1">
    <source>
        <dbReference type="EMBL" id="KNG86528.1"/>
    </source>
</evidence>
<gene>
    <name evidence="1" type="ORF">ANOM_005233</name>
</gene>
<proteinExistence type="predicted"/>
<dbReference type="EMBL" id="JNOM01000112">
    <property type="protein sequence ID" value="KNG86528.1"/>
    <property type="molecule type" value="Genomic_DNA"/>
</dbReference>
<name>A0A0L1J542_ASPN3</name>
<reference evidence="1 2" key="1">
    <citation type="submission" date="2014-06" db="EMBL/GenBank/DDBJ databases">
        <title>The Genome of the Aflatoxigenic Filamentous Fungus Aspergillus nomius.</title>
        <authorList>
            <person name="Moore M.G."/>
            <person name="Shannon B.M."/>
            <person name="Brian M.M."/>
        </authorList>
    </citation>
    <scope>NUCLEOTIDE SEQUENCE [LARGE SCALE GENOMIC DNA]</scope>
    <source>
        <strain evidence="1 2">NRRL 13137</strain>
    </source>
</reference>
<sequence length="76" mass="7644">MATVTDTGACQALVLHGAKDLRMGTKPVTAPTGSEVQVAIRATGLCGSDFTTTITAVMATSLFASPSAWAMSPLAS</sequence>
<accession>A0A0L1J542</accession>
<comment type="caution">
    <text evidence="1">The sequence shown here is derived from an EMBL/GenBank/DDBJ whole genome shotgun (WGS) entry which is preliminary data.</text>
</comment>
<dbReference type="AlphaFoldDB" id="A0A0L1J542"/>
<evidence type="ECO:0000313" key="2">
    <source>
        <dbReference type="Proteomes" id="UP000037505"/>
    </source>
</evidence>
<dbReference type="SUPFAM" id="SSF50129">
    <property type="entry name" value="GroES-like"/>
    <property type="match status" value="1"/>
</dbReference>
<protein>
    <recommendedName>
        <fullName evidence="3">Alcohol dehydrogenase</fullName>
    </recommendedName>
</protein>
<keyword evidence="2" id="KW-1185">Reference proteome</keyword>
<dbReference type="Gene3D" id="3.90.180.10">
    <property type="entry name" value="Medium-chain alcohol dehydrogenases, catalytic domain"/>
    <property type="match status" value="1"/>
</dbReference>
<dbReference type="Proteomes" id="UP000037505">
    <property type="component" value="Unassembled WGS sequence"/>
</dbReference>